<evidence type="ECO:0000313" key="3">
    <source>
        <dbReference type="Proteomes" id="UP000799757"/>
    </source>
</evidence>
<feature type="region of interest" description="Disordered" evidence="1">
    <location>
        <begin position="207"/>
        <end position="234"/>
    </location>
</feature>
<sequence length="293" mass="32621">MDAWIPILLPYGLSPLHHHIKLTGERVAIPPLGSKRWITPSLKQLSSSSLTNGLSRTVSRATSVARRSKNSPESGKAPLRQKRKGKRKAAANEHVKKAAKKRKGYVGSVRKESAPRSRRDSHPIITVPDLSQNRYGPAAQGHIDRMLSLSGQWSLFTPRRTLNSREEGTQSSSDVQQSGTRIERDSGPATTLRNLKESGWLLRVKQSSPHHFKPASQDISTPTDLRTTSVRDKHAQHKLLLPANKSDLRRQSVAPESKEEVKIKIDFDDLLLIHDTDALSPTPTSLRKHLGEK</sequence>
<feature type="compositionally biased region" description="Basic and acidic residues" evidence="1">
    <location>
        <begin position="109"/>
        <end position="122"/>
    </location>
</feature>
<dbReference type="Proteomes" id="UP000799757">
    <property type="component" value="Unassembled WGS sequence"/>
</dbReference>
<gene>
    <name evidence="2" type="ORF">K505DRAFT_415376</name>
</gene>
<feature type="region of interest" description="Disordered" evidence="1">
    <location>
        <begin position="47"/>
        <end position="136"/>
    </location>
</feature>
<evidence type="ECO:0000256" key="1">
    <source>
        <dbReference type="SAM" id="MobiDB-lite"/>
    </source>
</evidence>
<dbReference type="AlphaFoldDB" id="A0A6A6XKC3"/>
<feature type="region of interest" description="Disordered" evidence="1">
    <location>
        <begin position="161"/>
        <end position="190"/>
    </location>
</feature>
<evidence type="ECO:0000313" key="2">
    <source>
        <dbReference type="EMBL" id="KAF2796996.1"/>
    </source>
</evidence>
<protein>
    <submittedName>
        <fullName evidence="2">Uncharacterized protein</fullName>
    </submittedName>
</protein>
<proteinExistence type="predicted"/>
<accession>A0A6A6XKC3</accession>
<name>A0A6A6XKC3_9PLEO</name>
<feature type="compositionally biased region" description="Polar residues" evidence="1">
    <location>
        <begin position="217"/>
        <end position="228"/>
    </location>
</feature>
<keyword evidence="3" id="KW-1185">Reference proteome</keyword>
<feature type="compositionally biased region" description="Basic residues" evidence="1">
    <location>
        <begin position="79"/>
        <end position="89"/>
    </location>
</feature>
<feature type="compositionally biased region" description="Polar residues" evidence="1">
    <location>
        <begin position="169"/>
        <end position="180"/>
    </location>
</feature>
<reference evidence="2" key="1">
    <citation type="journal article" date="2020" name="Stud. Mycol.">
        <title>101 Dothideomycetes genomes: a test case for predicting lifestyles and emergence of pathogens.</title>
        <authorList>
            <person name="Haridas S."/>
            <person name="Albert R."/>
            <person name="Binder M."/>
            <person name="Bloem J."/>
            <person name="Labutti K."/>
            <person name="Salamov A."/>
            <person name="Andreopoulos B."/>
            <person name="Baker S."/>
            <person name="Barry K."/>
            <person name="Bills G."/>
            <person name="Bluhm B."/>
            <person name="Cannon C."/>
            <person name="Castanera R."/>
            <person name="Culley D."/>
            <person name="Daum C."/>
            <person name="Ezra D."/>
            <person name="Gonzalez J."/>
            <person name="Henrissat B."/>
            <person name="Kuo A."/>
            <person name="Liang C."/>
            <person name="Lipzen A."/>
            <person name="Lutzoni F."/>
            <person name="Magnuson J."/>
            <person name="Mondo S."/>
            <person name="Nolan M."/>
            <person name="Ohm R."/>
            <person name="Pangilinan J."/>
            <person name="Park H.-J."/>
            <person name="Ramirez L."/>
            <person name="Alfaro M."/>
            <person name="Sun H."/>
            <person name="Tritt A."/>
            <person name="Yoshinaga Y."/>
            <person name="Zwiers L.-H."/>
            <person name="Turgeon B."/>
            <person name="Goodwin S."/>
            <person name="Spatafora J."/>
            <person name="Crous P."/>
            <person name="Grigoriev I."/>
        </authorList>
    </citation>
    <scope>NUCLEOTIDE SEQUENCE</scope>
    <source>
        <strain evidence="2">CBS 109.77</strain>
    </source>
</reference>
<dbReference type="OrthoDB" id="10667415at2759"/>
<feature type="compositionally biased region" description="Polar residues" evidence="1">
    <location>
        <begin position="47"/>
        <end position="62"/>
    </location>
</feature>
<dbReference type="EMBL" id="MU001817">
    <property type="protein sequence ID" value="KAF2796996.1"/>
    <property type="molecule type" value="Genomic_DNA"/>
</dbReference>
<organism evidence="2 3">
    <name type="scientific">Melanomma pulvis-pyrius CBS 109.77</name>
    <dbReference type="NCBI Taxonomy" id="1314802"/>
    <lineage>
        <taxon>Eukaryota</taxon>
        <taxon>Fungi</taxon>
        <taxon>Dikarya</taxon>
        <taxon>Ascomycota</taxon>
        <taxon>Pezizomycotina</taxon>
        <taxon>Dothideomycetes</taxon>
        <taxon>Pleosporomycetidae</taxon>
        <taxon>Pleosporales</taxon>
        <taxon>Melanommataceae</taxon>
        <taxon>Melanomma</taxon>
    </lineage>
</organism>